<protein>
    <submittedName>
        <fullName evidence="1">Uncharacterized protein</fullName>
    </submittedName>
</protein>
<dbReference type="EMBL" id="MT145070">
    <property type="protein sequence ID" value="QJI03236.1"/>
    <property type="molecule type" value="Genomic_DNA"/>
</dbReference>
<evidence type="ECO:0000313" key="1">
    <source>
        <dbReference type="EMBL" id="QJI03236.1"/>
    </source>
</evidence>
<reference evidence="1" key="1">
    <citation type="submission" date="2020-03" db="EMBL/GenBank/DDBJ databases">
        <title>The deep terrestrial virosphere.</title>
        <authorList>
            <person name="Holmfeldt K."/>
            <person name="Nilsson E."/>
            <person name="Simone D."/>
            <person name="Lopez-Fernandez M."/>
            <person name="Wu X."/>
            <person name="de Brujin I."/>
            <person name="Lundin D."/>
            <person name="Andersson A."/>
            <person name="Bertilsson S."/>
            <person name="Dopson M."/>
        </authorList>
    </citation>
    <scope>NUCLEOTIDE SEQUENCE</scope>
    <source>
        <strain evidence="1">TM448B04332</strain>
    </source>
</reference>
<sequence length="62" mass="6858">MEHEIKGNSLIIGLDLGSKELSASRKTYLLASSHGFQEAEVEINGRKEKIGVSYNVTRKVPQ</sequence>
<accession>A0A6M3Y499</accession>
<dbReference type="AlphaFoldDB" id="A0A6M3Y499"/>
<name>A0A6M3Y499_9ZZZZ</name>
<proteinExistence type="predicted"/>
<gene>
    <name evidence="1" type="ORF">TM448B04332_0005</name>
</gene>
<organism evidence="1">
    <name type="scientific">viral metagenome</name>
    <dbReference type="NCBI Taxonomy" id="1070528"/>
    <lineage>
        <taxon>unclassified sequences</taxon>
        <taxon>metagenomes</taxon>
        <taxon>organismal metagenomes</taxon>
    </lineage>
</organism>